<evidence type="ECO:0000256" key="2">
    <source>
        <dbReference type="ARBA" id="ARBA00022801"/>
    </source>
</evidence>
<sequence length="487" mass="54996">MNKNILFVTVDQFRGECFVSGDEQKSWPIKTPALASLAKQGMHFTRHYSQASPCAPGRASLYTGMYQMNHRVVANGTPLDHSFDNLALVLRRSGYEPALFGYTDQSVDPRVTTGPDDPRLETYEGVLPGFDCILDLTRGHEPWLSWLESFDVDTSRGVISMLATEHKRPAHLSVSSFMTNEFLDWHKNQENPWCAHLSYLRPHPPYSAAGDFSTMYVGDELPQPIEVGEDIHPLHQALLGIESAAAPSEHEKLRRLRSQYFGMISEIDAQLGRAFEALKERGDWDNTIVIVTSDHGEMLGDHGLKEKMGYWDQAFHVPCIIRDPELQAAQGTKVEQFTENIDLLPTVCELIGAETPHQCDGYSLVPFLNSESPARWRTAATWEFDWSAFFIDSTPGASWNRRLTAMSLVTLRTDTHALVQMADGTSMCFDLATDPHWKTKETNTDMVLKLSQELHAWRMQHNRHGFTGFLVEDGGVGRWPIEVAWRS</sequence>
<evidence type="ECO:0000256" key="1">
    <source>
        <dbReference type="ARBA" id="ARBA00022723"/>
    </source>
</evidence>
<dbReference type="EMBL" id="CAEZTC010000028">
    <property type="protein sequence ID" value="CAB4553591.1"/>
    <property type="molecule type" value="Genomic_DNA"/>
</dbReference>
<dbReference type="Pfam" id="PF00884">
    <property type="entry name" value="Sulfatase"/>
    <property type="match status" value="1"/>
</dbReference>
<feature type="domain" description="Sulfatase N-terminal" evidence="3">
    <location>
        <begin position="3"/>
        <end position="352"/>
    </location>
</feature>
<dbReference type="GO" id="GO:0008484">
    <property type="term" value="F:sulfuric ester hydrolase activity"/>
    <property type="evidence" value="ECO:0007669"/>
    <property type="project" value="TreeGrafter"/>
</dbReference>
<dbReference type="Gene3D" id="3.40.720.10">
    <property type="entry name" value="Alkaline Phosphatase, subunit A"/>
    <property type="match status" value="1"/>
</dbReference>
<dbReference type="GO" id="GO:0046872">
    <property type="term" value="F:metal ion binding"/>
    <property type="evidence" value="ECO:0007669"/>
    <property type="project" value="UniProtKB-KW"/>
</dbReference>
<dbReference type="PANTHER" id="PTHR45953:SF1">
    <property type="entry name" value="IDURONATE 2-SULFATASE"/>
    <property type="match status" value="1"/>
</dbReference>
<dbReference type="InterPro" id="IPR000917">
    <property type="entry name" value="Sulfatase_N"/>
</dbReference>
<dbReference type="AlphaFoldDB" id="A0A6J6CQ40"/>
<evidence type="ECO:0000259" key="3">
    <source>
        <dbReference type="Pfam" id="PF00884"/>
    </source>
</evidence>
<dbReference type="PANTHER" id="PTHR45953">
    <property type="entry name" value="IDURONATE 2-SULFATASE"/>
    <property type="match status" value="1"/>
</dbReference>
<accession>A0A6J6CQ40</accession>
<keyword evidence="2" id="KW-0378">Hydrolase</keyword>
<keyword evidence="1" id="KW-0479">Metal-binding</keyword>
<name>A0A6J6CQ40_9ZZZZ</name>
<evidence type="ECO:0000313" key="4">
    <source>
        <dbReference type="EMBL" id="CAB4553591.1"/>
    </source>
</evidence>
<dbReference type="GO" id="GO:0005737">
    <property type="term" value="C:cytoplasm"/>
    <property type="evidence" value="ECO:0007669"/>
    <property type="project" value="TreeGrafter"/>
</dbReference>
<dbReference type="InterPro" id="IPR017850">
    <property type="entry name" value="Alkaline_phosphatase_core_sf"/>
</dbReference>
<protein>
    <submittedName>
        <fullName evidence="4">Unannotated protein</fullName>
    </submittedName>
</protein>
<organism evidence="4">
    <name type="scientific">freshwater metagenome</name>
    <dbReference type="NCBI Taxonomy" id="449393"/>
    <lineage>
        <taxon>unclassified sequences</taxon>
        <taxon>metagenomes</taxon>
        <taxon>ecological metagenomes</taxon>
    </lineage>
</organism>
<proteinExistence type="predicted"/>
<dbReference type="SUPFAM" id="SSF53649">
    <property type="entry name" value="Alkaline phosphatase-like"/>
    <property type="match status" value="1"/>
</dbReference>
<gene>
    <name evidence="4" type="ORF">UFOPK1572_00344</name>
</gene>
<reference evidence="4" key="1">
    <citation type="submission" date="2020-05" db="EMBL/GenBank/DDBJ databases">
        <authorList>
            <person name="Chiriac C."/>
            <person name="Salcher M."/>
            <person name="Ghai R."/>
            <person name="Kavagutti S V."/>
        </authorList>
    </citation>
    <scope>NUCLEOTIDE SEQUENCE</scope>
</reference>